<dbReference type="GeneTree" id="ENSGT01150000287003"/>
<dbReference type="InParanoid" id="A0A5F7ZN67"/>
<evidence type="ECO:0000313" key="2">
    <source>
        <dbReference type="Proteomes" id="UP000006718"/>
    </source>
</evidence>
<accession>A0A5F7ZN67</accession>
<dbReference type="Ensembl" id="ENSMMUT00000098217.1">
    <property type="protein sequence ID" value="ENSMMUP00000067084.1"/>
    <property type="gene ID" value="ENSMMUG00000055393.1"/>
</dbReference>
<dbReference type="VEuPathDB" id="HostDB:ENSMMUG00000055393"/>
<reference evidence="1" key="4">
    <citation type="submission" date="2025-09" db="UniProtKB">
        <authorList>
            <consortium name="Ensembl"/>
        </authorList>
    </citation>
    <scope>IDENTIFICATION</scope>
    <source>
        <strain evidence="1">17573</strain>
    </source>
</reference>
<name>A0A5F7ZN67_MACMU</name>
<reference evidence="1" key="3">
    <citation type="submission" date="2025-08" db="UniProtKB">
        <authorList>
            <consortium name="Ensembl"/>
        </authorList>
    </citation>
    <scope>IDENTIFICATION</scope>
    <source>
        <strain evidence="1">17573</strain>
    </source>
</reference>
<dbReference type="Proteomes" id="UP000006718">
    <property type="component" value="Chromosome 8"/>
</dbReference>
<proteinExistence type="predicted"/>
<dbReference type="PANTHER" id="PTHR19446">
    <property type="entry name" value="REVERSE TRANSCRIPTASES"/>
    <property type="match status" value="1"/>
</dbReference>
<reference evidence="2" key="1">
    <citation type="journal article" date="2007" name="Science">
        <title>Evolutionary and biomedical insights from the rhesus macaque genome.</title>
        <authorList>
            <person name="Gibbs R.A."/>
            <person name="Rogers J."/>
            <person name="Katze M.G."/>
            <person name="Bumgarner R."/>
            <person name="Weinstock G.M."/>
            <person name="Mardis E.R."/>
            <person name="Remington K.A."/>
            <person name="Strausberg R.L."/>
            <person name="Venter J.C."/>
            <person name="Wilson R.K."/>
            <person name="Batzer M.A."/>
            <person name="Bustamante C.D."/>
            <person name="Eichler E.E."/>
            <person name="Hahn M.W."/>
            <person name="Hardison R.C."/>
            <person name="Makova K.D."/>
            <person name="Miller W."/>
            <person name="Milosavljevic A."/>
            <person name="Palermo R.E."/>
            <person name="Siepel A."/>
            <person name="Sikela J.M."/>
            <person name="Attaway T."/>
            <person name="Bell S."/>
            <person name="Bernard K.E."/>
            <person name="Buhay C.J."/>
            <person name="Chandrabose M.N."/>
            <person name="Dao M."/>
            <person name="Davis C."/>
            <person name="Delehaunty K.D."/>
            <person name="Ding Y."/>
            <person name="Dinh H.H."/>
            <person name="Dugan-Rocha S."/>
            <person name="Fulton L.A."/>
            <person name="Gabisi R.A."/>
            <person name="Garner T.T."/>
            <person name="Godfrey J."/>
            <person name="Hawes A.C."/>
            <person name="Hernandez J."/>
            <person name="Hines S."/>
            <person name="Holder M."/>
            <person name="Hume J."/>
            <person name="Jhangiani S.N."/>
            <person name="Joshi V."/>
            <person name="Khan Z.M."/>
            <person name="Kirkness E.F."/>
            <person name="Cree A."/>
            <person name="Fowler R.G."/>
            <person name="Lee S."/>
            <person name="Lewis L.R."/>
            <person name="Li Z."/>
            <person name="Liu Y.-S."/>
            <person name="Moore S.M."/>
            <person name="Muzny D."/>
            <person name="Nazareth L.V."/>
            <person name="Ngo D.N."/>
            <person name="Okwuonu G.O."/>
            <person name="Pai G."/>
            <person name="Parker D."/>
            <person name="Paul H.A."/>
            <person name="Pfannkoch C."/>
            <person name="Pohl C.S."/>
            <person name="Rogers Y.-H.C."/>
            <person name="Ruiz S.J."/>
            <person name="Sabo A."/>
            <person name="Santibanez J."/>
            <person name="Schneider B.W."/>
            <person name="Smith S.M."/>
            <person name="Sodergren E."/>
            <person name="Svatek A.F."/>
            <person name="Utterback T.R."/>
            <person name="Vattathil S."/>
            <person name="Warren W."/>
            <person name="White C.S."/>
            <person name="Chinwalla A.T."/>
            <person name="Feng Y."/>
            <person name="Halpern A.L."/>
            <person name="Hillier L.W."/>
            <person name="Huang X."/>
            <person name="Minx P."/>
            <person name="Nelson J.O."/>
            <person name="Pepin K.H."/>
            <person name="Qin X."/>
            <person name="Sutton G.G."/>
            <person name="Venter E."/>
            <person name="Walenz B.P."/>
            <person name="Wallis J.W."/>
            <person name="Worley K.C."/>
            <person name="Yang S.-P."/>
            <person name="Jones S.M."/>
            <person name="Marra M.A."/>
            <person name="Rocchi M."/>
            <person name="Schein J.E."/>
            <person name="Baertsch R."/>
            <person name="Clarke L."/>
            <person name="Csuros M."/>
            <person name="Glasscock J."/>
            <person name="Harris R.A."/>
            <person name="Havlak P."/>
            <person name="Jackson A.R."/>
            <person name="Jiang H."/>
            <person name="Liu Y."/>
            <person name="Messina D.N."/>
            <person name="Shen Y."/>
            <person name="Song H.X.-Z."/>
            <person name="Wylie T."/>
            <person name="Zhang L."/>
            <person name="Birney E."/>
            <person name="Han K."/>
            <person name="Konkel M.K."/>
            <person name="Lee J."/>
            <person name="Smit A.F.A."/>
            <person name="Ullmer B."/>
            <person name="Wang H."/>
            <person name="Xing J."/>
            <person name="Burhans R."/>
            <person name="Cheng Z."/>
            <person name="Karro J.E."/>
            <person name="Ma J."/>
            <person name="Raney B."/>
            <person name="She X."/>
            <person name="Cox M.J."/>
            <person name="Demuth J.P."/>
            <person name="Dumas L.J."/>
            <person name="Han S.-G."/>
            <person name="Hopkins J."/>
            <person name="Karimpour-Fard A."/>
            <person name="Kim Y.H."/>
            <person name="Pollack J.R."/>
            <person name="Vinar T."/>
            <person name="Addo-Quaye C."/>
            <person name="Degenhardt J."/>
            <person name="Denby A."/>
            <person name="Hubisz M.J."/>
            <person name="Indap A."/>
            <person name="Kosiol C."/>
            <person name="Lahn B.T."/>
            <person name="Lawson H.A."/>
            <person name="Marklein A."/>
            <person name="Nielsen R."/>
            <person name="Vallender E.J."/>
            <person name="Clark A.G."/>
            <person name="Ferguson B."/>
            <person name="Hernandez R.D."/>
            <person name="Hirani K."/>
            <person name="Kehrer-Sawatzki H."/>
            <person name="Kolb J."/>
            <person name="Patil S."/>
            <person name="Pu L.-L."/>
            <person name="Ren Y."/>
            <person name="Smith D.G."/>
            <person name="Wheeler D.A."/>
            <person name="Schenck I."/>
            <person name="Ball E.V."/>
            <person name="Chen R."/>
            <person name="Cooper D.N."/>
            <person name="Giardine B."/>
            <person name="Hsu F."/>
            <person name="Kent W.J."/>
            <person name="Lesk A."/>
            <person name="Nelson D.L."/>
            <person name="O'brien W.E."/>
            <person name="Pruefer K."/>
            <person name="Stenson P.D."/>
            <person name="Wallace J.C."/>
            <person name="Ke H."/>
            <person name="Liu X.-M."/>
            <person name="Wang P."/>
            <person name="Xiang A.P."/>
            <person name="Yang F."/>
            <person name="Barber G.P."/>
            <person name="Haussler D."/>
            <person name="Karolchik D."/>
            <person name="Kern A.D."/>
            <person name="Kuhn R.M."/>
            <person name="Smith K.E."/>
            <person name="Zwieg A.S."/>
        </authorList>
    </citation>
    <scope>NUCLEOTIDE SEQUENCE [LARGE SCALE GENOMIC DNA]</scope>
    <source>
        <strain evidence="2">17573</strain>
    </source>
</reference>
<dbReference type="Bgee" id="ENSMMUG00000055393">
    <property type="expression patterns" value="Expressed in primary visual cortex and 4 other cell types or tissues"/>
</dbReference>
<organism evidence="1 2">
    <name type="scientific">Macaca mulatta</name>
    <name type="common">Rhesus macaque</name>
    <dbReference type="NCBI Taxonomy" id="9544"/>
    <lineage>
        <taxon>Eukaryota</taxon>
        <taxon>Metazoa</taxon>
        <taxon>Chordata</taxon>
        <taxon>Craniata</taxon>
        <taxon>Vertebrata</taxon>
        <taxon>Euteleostomi</taxon>
        <taxon>Mammalia</taxon>
        <taxon>Eutheria</taxon>
        <taxon>Euarchontoglires</taxon>
        <taxon>Primates</taxon>
        <taxon>Haplorrhini</taxon>
        <taxon>Catarrhini</taxon>
        <taxon>Cercopithecidae</taxon>
        <taxon>Cercopithecinae</taxon>
        <taxon>Macaca</taxon>
    </lineage>
</organism>
<sequence length="176" mass="21182">HWYKNRHIDQWNRTDSRKIRLHTYNHLILDKADKNKQWRKDSLVNKWCWDNWLVIHRRLKPDPFLIPRTKSNSRWIKDLNVKPKIINTLGDNLGSIILGVEMSKDFTIHAISATKGGTDKWDPIKLRNLCRAKETFIREKRQTTEWEKIFANYASDKGFISSIYKELKFTREKQPH</sequence>
<dbReference type="AlphaFoldDB" id="A0A5F7ZN67"/>
<protein>
    <submittedName>
        <fullName evidence="1">Uncharacterized protein</fullName>
    </submittedName>
</protein>
<evidence type="ECO:0000313" key="1">
    <source>
        <dbReference type="Ensembl" id="ENSMMUP00000067084.1"/>
    </source>
</evidence>
<keyword evidence="2" id="KW-1185">Reference proteome</keyword>
<reference evidence="1" key="2">
    <citation type="submission" date="2019-01" db="EMBL/GenBank/DDBJ databases">
        <authorList>
            <person name="Graves T."/>
            <person name="Eichler E.E."/>
            <person name="Wilson R.K."/>
        </authorList>
    </citation>
    <scope>NUCLEOTIDE SEQUENCE [LARGE SCALE GENOMIC DNA]</scope>
    <source>
        <strain evidence="1">17573</strain>
    </source>
</reference>